<dbReference type="InterPro" id="IPR007849">
    <property type="entry name" value="ATP10"/>
</dbReference>
<dbReference type="AlphaFoldDB" id="A0A4P6XK66"/>
<dbReference type="GO" id="GO:0005743">
    <property type="term" value="C:mitochondrial inner membrane"/>
    <property type="evidence" value="ECO:0007669"/>
    <property type="project" value="TreeGrafter"/>
</dbReference>
<accession>A0A4P6XK66</accession>
<name>A0A4P6XK66_9ASCO</name>
<proteinExistence type="predicted"/>
<sequence length="276" mass="31537">MNARLFSTCSRVQEKKAPGFLRSVLATSEPALTKPEVISRPFGFEKPTRIGQAKFSLKGYFSEEAKERRQRQLDHDLKHSSFYEFKSFNNTKGKIFLPPVSYFKKDKSRYFPDLAAKTLSNNTHTLSDILRNKVTILRIFSTISGERCANTYVEKYLSEDGYAEFQTKYPRSQIVDLNVPQTWAKGWFAGLLKGNLRKNIASARHDGYFLISHGLFDVDTKKILKCDNTCSGYLYVLDSESRIRWATSGNATEQELEILWKSVRGLELELAAAESL</sequence>
<dbReference type="PANTHER" id="PTHR28106">
    <property type="entry name" value="MITOCHONDRIAL ATPASE COMPLEX SUBUNIT ATP10"/>
    <property type="match status" value="1"/>
</dbReference>
<dbReference type="Pfam" id="PF05176">
    <property type="entry name" value="ATP-synt_10"/>
    <property type="match status" value="1"/>
</dbReference>
<dbReference type="STRING" id="2163413.A0A4P6XK66"/>
<reference evidence="2" key="1">
    <citation type="submission" date="2019-03" db="EMBL/GenBank/DDBJ databases">
        <title>Snf2 controls pulcherriminic acid biosynthesis and connects pigmentation and antifungal activity of the yeast Metschnikowia pulcherrima.</title>
        <authorList>
            <person name="Gore-Lloyd D."/>
            <person name="Sumann I."/>
            <person name="Brachmann A.O."/>
            <person name="Schneeberger K."/>
            <person name="Ortiz-Merino R.A."/>
            <person name="Moreno-Beltran M."/>
            <person name="Schlaefli M."/>
            <person name="Kirner P."/>
            <person name="Santos Kron A."/>
            <person name="Wolfe K.H."/>
            <person name="Piel J."/>
            <person name="Ahrens C.H."/>
            <person name="Henk D."/>
            <person name="Freimoser F.M."/>
        </authorList>
    </citation>
    <scope>NUCLEOTIDE SEQUENCE [LARGE SCALE GENOMIC DNA]</scope>
    <source>
        <strain evidence="2">APC 1.2</strain>
    </source>
</reference>
<protein>
    <submittedName>
        <fullName evidence="1">ATPase complex subunit ATP10</fullName>
    </submittedName>
</protein>
<organism evidence="1 2">
    <name type="scientific">Metschnikowia aff. pulcherrima</name>
    <dbReference type="NCBI Taxonomy" id="2163413"/>
    <lineage>
        <taxon>Eukaryota</taxon>
        <taxon>Fungi</taxon>
        <taxon>Dikarya</taxon>
        <taxon>Ascomycota</taxon>
        <taxon>Saccharomycotina</taxon>
        <taxon>Pichiomycetes</taxon>
        <taxon>Metschnikowiaceae</taxon>
        <taxon>Metschnikowia</taxon>
    </lineage>
</organism>
<gene>
    <name evidence="1" type="primary">MPUL0B02980</name>
    <name evidence="1" type="ORF">METSCH_B02980</name>
</gene>
<evidence type="ECO:0000313" key="2">
    <source>
        <dbReference type="Proteomes" id="UP000292447"/>
    </source>
</evidence>
<dbReference type="PANTHER" id="PTHR28106:SF1">
    <property type="entry name" value="MITOCHONDRIAL ATPASE COMPLEX SUBUNIT ATP10"/>
    <property type="match status" value="1"/>
</dbReference>
<dbReference type="EMBL" id="CP034457">
    <property type="protein sequence ID" value="QBM87099.1"/>
    <property type="molecule type" value="Genomic_DNA"/>
</dbReference>
<evidence type="ECO:0000313" key="1">
    <source>
        <dbReference type="EMBL" id="QBM87099.1"/>
    </source>
</evidence>
<dbReference type="Proteomes" id="UP000292447">
    <property type="component" value="Chromosome II"/>
</dbReference>
<keyword evidence="2" id="KW-1185">Reference proteome</keyword>
<dbReference type="GO" id="GO:0033615">
    <property type="term" value="P:mitochondrial proton-transporting ATP synthase complex assembly"/>
    <property type="evidence" value="ECO:0007669"/>
    <property type="project" value="TreeGrafter"/>
</dbReference>